<keyword evidence="9" id="KW-0472">Membrane</keyword>
<protein>
    <recommendedName>
        <fullName evidence="2">histidine kinase</fullName>
        <ecNumber evidence="2">2.7.13.3</ecNumber>
    </recommendedName>
</protein>
<feature type="domain" description="Histidine kinase/HSP90-like ATPase" evidence="10">
    <location>
        <begin position="295"/>
        <end position="388"/>
    </location>
</feature>
<reference evidence="11" key="1">
    <citation type="journal article" date="2021" name="PeerJ">
        <title>Extensive microbial diversity within the chicken gut microbiome revealed by metagenomics and culture.</title>
        <authorList>
            <person name="Gilroy R."/>
            <person name="Ravi A."/>
            <person name="Getino M."/>
            <person name="Pursley I."/>
            <person name="Horton D.L."/>
            <person name="Alikhan N.F."/>
            <person name="Baker D."/>
            <person name="Gharbi K."/>
            <person name="Hall N."/>
            <person name="Watson M."/>
            <person name="Adriaenssens E.M."/>
            <person name="Foster-Nyarko E."/>
            <person name="Jarju S."/>
            <person name="Secka A."/>
            <person name="Antonio M."/>
            <person name="Oren A."/>
            <person name="Chaudhuri R.R."/>
            <person name="La Ragione R."/>
            <person name="Hildebrand F."/>
            <person name="Pallen M.J."/>
        </authorList>
    </citation>
    <scope>NUCLEOTIDE SEQUENCE</scope>
    <source>
        <strain evidence="11">ChiGjej5B5-22894</strain>
    </source>
</reference>
<dbReference type="Proteomes" id="UP000742460">
    <property type="component" value="Unassembled WGS sequence"/>
</dbReference>
<keyword evidence="9" id="KW-1133">Transmembrane helix</keyword>
<keyword evidence="4" id="KW-0808">Transferase</keyword>
<evidence type="ECO:0000259" key="10">
    <source>
        <dbReference type="SMART" id="SM00387"/>
    </source>
</evidence>
<dbReference type="InterPro" id="IPR036890">
    <property type="entry name" value="HATPase_C_sf"/>
</dbReference>
<dbReference type="AlphaFoldDB" id="A0A921SWD4"/>
<dbReference type="EC" id="2.7.13.3" evidence="2"/>
<evidence type="ECO:0000256" key="2">
    <source>
        <dbReference type="ARBA" id="ARBA00012438"/>
    </source>
</evidence>
<keyword evidence="8" id="KW-0902">Two-component regulatory system</keyword>
<keyword evidence="6 11" id="KW-0418">Kinase</keyword>
<keyword evidence="3" id="KW-0597">Phosphoprotein</keyword>
<evidence type="ECO:0000256" key="7">
    <source>
        <dbReference type="ARBA" id="ARBA00022840"/>
    </source>
</evidence>
<dbReference type="SMART" id="SM00387">
    <property type="entry name" value="HATPase_c"/>
    <property type="match status" value="1"/>
</dbReference>
<dbReference type="SUPFAM" id="SSF55874">
    <property type="entry name" value="ATPase domain of HSP90 chaperone/DNA topoisomerase II/histidine kinase"/>
    <property type="match status" value="1"/>
</dbReference>
<evidence type="ECO:0000256" key="4">
    <source>
        <dbReference type="ARBA" id="ARBA00022679"/>
    </source>
</evidence>
<gene>
    <name evidence="11" type="ORF">K8V81_02585</name>
</gene>
<keyword evidence="7" id="KW-0067">ATP-binding</keyword>
<evidence type="ECO:0000256" key="6">
    <source>
        <dbReference type="ARBA" id="ARBA00022777"/>
    </source>
</evidence>
<dbReference type="CDD" id="cd16917">
    <property type="entry name" value="HATPase_UhpB-NarQ-NarX-like"/>
    <property type="match status" value="1"/>
</dbReference>
<sequence>MTAPARAPRAARWSRLDERLADAALAVAVALVIALVIATDPSAGPPLEAIASAAAFGALLLARRRVPVIVLIATILLIFAYYAAGFPPIGMVLPAVGALYSVAERDRTGWGIGCAVVLVSVSSFFRLEDPEPQAALSGYGFVTELALAAASLALGAAVRLAREARESSARIAELSAAEEALAAEARMHQERMRIARDLHDTIGHTLSVASLHAAVASEATDPEARDTALAEVRGAASEALRELRGTVKVLRADAAGGPAPALGLASREQVLETVRAAGLQVDEQVTVPAERLPRVVDAAAHRILQESVTNVLRHAGASRVQVRAELSGGVLDLRIADDGAAGRDPSAAAHPGTGITGMRERAELLGGTLTAGPGPGGFTVHARLPVPGEEGP</sequence>
<evidence type="ECO:0000313" key="11">
    <source>
        <dbReference type="EMBL" id="HJG90591.1"/>
    </source>
</evidence>
<comment type="catalytic activity">
    <reaction evidence="1">
        <text>ATP + protein L-histidine = ADP + protein N-phospho-L-histidine.</text>
        <dbReference type="EC" id="2.7.13.3"/>
    </reaction>
</comment>
<evidence type="ECO:0000313" key="12">
    <source>
        <dbReference type="Proteomes" id="UP000742460"/>
    </source>
</evidence>
<dbReference type="GO" id="GO:0016020">
    <property type="term" value="C:membrane"/>
    <property type="evidence" value="ECO:0007669"/>
    <property type="project" value="InterPro"/>
</dbReference>
<feature type="transmembrane region" description="Helical" evidence="9">
    <location>
        <begin position="68"/>
        <end position="89"/>
    </location>
</feature>
<dbReference type="GO" id="GO:0046983">
    <property type="term" value="F:protein dimerization activity"/>
    <property type="evidence" value="ECO:0007669"/>
    <property type="project" value="InterPro"/>
</dbReference>
<evidence type="ECO:0000256" key="5">
    <source>
        <dbReference type="ARBA" id="ARBA00022741"/>
    </source>
</evidence>
<dbReference type="InterPro" id="IPR050482">
    <property type="entry name" value="Sensor_HK_TwoCompSys"/>
</dbReference>
<comment type="caution">
    <text evidence="11">The sequence shown here is derived from an EMBL/GenBank/DDBJ whole genome shotgun (WGS) entry which is preliminary data.</text>
</comment>
<evidence type="ECO:0000256" key="9">
    <source>
        <dbReference type="SAM" id="Phobius"/>
    </source>
</evidence>
<feature type="transmembrane region" description="Helical" evidence="9">
    <location>
        <begin position="20"/>
        <end position="38"/>
    </location>
</feature>
<dbReference type="Pfam" id="PF07730">
    <property type="entry name" value="HisKA_3"/>
    <property type="match status" value="1"/>
</dbReference>
<name>A0A921SWD4_9MICO</name>
<accession>A0A921SWD4</accession>
<dbReference type="PANTHER" id="PTHR24421:SF10">
    <property type="entry name" value="NITRATE_NITRITE SENSOR PROTEIN NARQ"/>
    <property type="match status" value="1"/>
</dbReference>
<evidence type="ECO:0000256" key="1">
    <source>
        <dbReference type="ARBA" id="ARBA00000085"/>
    </source>
</evidence>
<dbReference type="Gene3D" id="1.20.5.1930">
    <property type="match status" value="1"/>
</dbReference>
<organism evidence="11 12">
    <name type="scientific">Brachybacterium massiliense</name>
    <dbReference type="NCBI Taxonomy" id="1755098"/>
    <lineage>
        <taxon>Bacteria</taxon>
        <taxon>Bacillati</taxon>
        <taxon>Actinomycetota</taxon>
        <taxon>Actinomycetes</taxon>
        <taxon>Micrococcales</taxon>
        <taxon>Dermabacteraceae</taxon>
        <taxon>Brachybacterium</taxon>
    </lineage>
</organism>
<dbReference type="PANTHER" id="PTHR24421">
    <property type="entry name" value="NITRATE/NITRITE SENSOR PROTEIN NARX-RELATED"/>
    <property type="match status" value="1"/>
</dbReference>
<keyword evidence="9" id="KW-0812">Transmembrane</keyword>
<dbReference type="EMBL" id="DYUE01000069">
    <property type="protein sequence ID" value="HJG90591.1"/>
    <property type="molecule type" value="Genomic_DNA"/>
</dbReference>
<dbReference type="GO" id="GO:0000155">
    <property type="term" value="F:phosphorelay sensor kinase activity"/>
    <property type="evidence" value="ECO:0007669"/>
    <property type="project" value="InterPro"/>
</dbReference>
<evidence type="ECO:0000256" key="8">
    <source>
        <dbReference type="ARBA" id="ARBA00023012"/>
    </source>
</evidence>
<dbReference type="Pfam" id="PF02518">
    <property type="entry name" value="HATPase_c"/>
    <property type="match status" value="1"/>
</dbReference>
<proteinExistence type="predicted"/>
<dbReference type="Gene3D" id="3.30.565.10">
    <property type="entry name" value="Histidine kinase-like ATPase, C-terminal domain"/>
    <property type="match status" value="1"/>
</dbReference>
<dbReference type="InterPro" id="IPR011712">
    <property type="entry name" value="Sig_transdc_His_kin_sub3_dim/P"/>
</dbReference>
<feature type="transmembrane region" description="Helical" evidence="9">
    <location>
        <begin position="44"/>
        <end position="61"/>
    </location>
</feature>
<evidence type="ECO:0000256" key="3">
    <source>
        <dbReference type="ARBA" id="ARBA00022553"/>
    </source>
</evidence>
<dbReference type="InterPro" id="IPR003594">
    <property type="entry name" value="HATPase_dom"/>
</dbReference>
<keyword evidence="5" id="KW-0547">Nucleotide-binding</keyword>
<reference evidence="11" key="2">
    <citation type="submission" date="2021-09" db="EMBL/GenBank/DDBJ databases">
        <authorList>
            <person name="Gilroy R."/>
        </authorList>
    </citation>
    <scope>NUCLEOTIDE SEQUENCE</scope>
    <source>
        <strain evidence="11">ChiGjej5B5-22894</strain>
    </source>
</reference>
<dbReference type="GO" id="GO:0005524">
    <property type="term" value="F:ATP binding"/>
    <property type="evidence" value="ECO:0007669"/>
    <property type="project" value="UniProtKB-KW"/>
</dbReference>